<dbReference type="OrthoDB" id="99518at2"/>
<dbReference type="Proteomes" id="UP000292958">
    <property type="component" value="Unassembled WGS sequence"/>
</dbReference>
<dbReference type="EMBL" id="SHKW01000001">
    <property type="protein sequence ID" value="RZU42359.1"/>
    <property type="molecule type" value="Genomic_DNA"/>
</dbReference>
<evidence type="ECO:0000313" key="2">
    <source>
        <dbReference type="Proteomes" id="UP000292958"/>
    </source>
</evidence>
<evidence type="ECO:0000313" key="1">
    <source>
        <dbReference type="EMBL" id="RZU42359.1"/>
    </source>
</evidence>
<sequence length="314" mass="34542">MDRPYRKLQPPLRWRPRRARQPLSNVYPTTIGIVFPTDVQSTSYLINQIAVLYDSDSAITDLLLGNGASSPSSCRQNAVTESFDSIARSGKIQHALLVLNGRCTGPAPEQQLQLQYQLMRAFGRVIGLGWSQTNDNVFTGTPQPTIQQALHWPVMHPIDVICGPYTYQCMPQPFTLRDDDVSGLCLLYPVGSIVPSVPGKTDTLARANRVLGNVTSPNGQGMQGVNVVIHRLEPSPGTIPRPGSPSPPSPVLSFVVCRWRSDDLLGYHAHLRPRRRDYPDRPRSPPPTAPEITRIAAAATGTEGFLAFDLQKHP</sequence>
<dbReference type="RefSeq" id="WP_130420120.1">
    <property type="nucleotide sequence ID" value="NZ_SHKW01000001.1"/>
</dbReference>
<name>A0A4Q7YYX8_9BACT</name>
<reference evidence="1 2" key="1">
    <citation type="submission" date="2019-02" db="EMBL/GenBank/DDBJ databases">
        <title>Genomic Encyclopedia of Archaeal and Bacterial Type Strains, Phase II (KMG-II): from individual species to whole genera.</title>
        <authorList>
            <person name="Goeker M."/>
        </authorList>
    </citation>
    <scope>NUCLEOTIDE SEQUENCE [LARGE SCALE GENOMIC DNA]</scope>
    <source>
        <strain evidence="1 2">DSM 18101</strain>
    </source>
</reference>
<dbReference type="AlphaFoldDB" id="A0A4Q7YYX8"/>
<accession>A0A4Q7YYX8</accession>
<protein>
    <submittedName>
        <fullName evidence="1">Uncharacterized protein</fullName>
    </submittedName>
</protein>
<organism evidence="1 2">
    <name type="scientific">Edaphobacter modestus</name>
    <dbReference type="NCBI Taxonomy" id="388466"/>
    <lineage>
        <taxon>Bacteria</taxon>
        <taxon>Pseudomonadati</taxon>
        <taxon>Acidobacteriota</taxon>
        <taxon>Terriglobia</taxon>
        <taxon>Terriglobales</taxon>
        <taxon>Acidobacteriaceae</taxon>
        <taxon>Edaphobacter</taxon>
    </lineage>
</organism>
<gene>
    <name evidence="1" type="ORF">BDD14_3925</name>
</gene>
<keyword evidence="2" id="KW-1185">Reference proteome</keyword>
<comment type="caution">
    <text evidence="1">The sequence shown here is derived from an EMBL/GenBank/DDBJ whole genome shotgun (WGS) entry which is preliminary data.</text>
</comment>
<proteinExistence type="predicted"/>